<dbReference type="EMBL" id="JABSTR010000007">
    <property type="protein sequence ID" value="KAH9374786.1"/>
    <property type="molecule type" value="Genomic_DNA"/>
</dbReference>
<comment type="caution">
    <text evidence="9">The sequence shown here is derived from an EMBL/GenBank/DDBJ whole genome shotgun (WGS) entry which is preliminary data.</text>
</comment>
<dbReference type="InterPro" id="IPR040043">
    <property type="entry name" value="ACTMAP"/>
</dbReference>
<organism evidence="9 10">
    <name type="scientific">Haemaphysalis longicornis</name>
    <name type="common">Bush tick</name>
    <dbReference type="NCBI Taxonomy" id="44386"/>
    <lineage>
        <taxon>Eukaryota</taxon>
        <taxon>Metazoa</taxon>
        <taxon>Ecdysozoa</taxon>
        <taxon>Arthropoda</taxon>
        <taxon>Chelicerata</taxon>
        <taxon>Arachnida</taxon>
        <taxon>Acari</taxon>
        <taxon>Parasitiformes</taxon>
        <taxon>Ixodida</taxon>
        <taxon>Ixodoidea</taxon>
        <taxon>Ixodidae</taxon>
        <taxon>Haemaphysalinae</taxon>
        <taxon>Haemaphysalis</taxon>
    </lineage>
</organism>
<sequence>METPGLVPPPPPPPPLQPARKQANEHPIGNSLDNSETSVRNVLQRRFQWMTAGHLGAVVVSKVSSLKPVLQSGPQCRLVALSMASQLLPRDGHAVSVEALFEAAKSLRFTKKGEMFSAGHMKTLAETCLGDCQARLVRDGHRAEIVGHLIRGKPVLVPYDSDGNFEPCLKSGHTAHWAVLHGICLVVGSSCLLEPPLESLLEQDCECERLYHVKDGLPASGSPRELLLPLALGGADAAVLVCGRQGKSRHVGLWGLEQLLDSNRNVAHVGPRHEAAEFIVPAGGVAEGLAGQVLLLA</sequence>
<dbReference type="Proteomes" id="UP000821853">
    <property type="component" value="Chromosome 5"/>
</dbReference>
<evidence type="ECO:0000256" key="5">
    <source>
        <dbReference type="ARBA" id="ARBA00034848"/>
    </source>
</evidence>
<dbReference type="AlphaFoldDB" id="A0A9J6GHF5"/>
<feature type="compositionally biased region" description="Pro residues" evidence="8">
    <location>
        <begin position="1"/>
        <end position="17"/>
    </location>
</feature>
<evidence type="ECO:0000256" key="4">
    <source>
        <dbReference type="ARBA" id="ARBA00034725"/>
    </source>
</evidence>
<evidence type="ECO:0000313" key="10">
    <source>
        <dbReference type="Proteomes" id="UP000821853"/>
    </source>
</evidence>
<comment type="similarity">
    <text evidence="4">Belongs to the ACTMAP family.</text>
</comment>
<dbReference type="VEuPathDB" id="VectorBase:HLOH_053486"/>
<evidence type="ECO:0000256" key="1">
    <source>
        <dbReference type="ARBA" id="ARBA00022438"/>
    </source>
</evidence>
<gene>
    <name evidence="9" type="ORF">HPB48_000450</name>
</gene>
<evidence type="ECO:0000256" key="3">
    <source>
        <dbReference type="ARBA" id="ARBA00022801"/>
    </source>
</evidence>
<evidence type="ECO:0000256" key="2">
    <source>
        <dbReference type="ARBA" id="ARBA00022670"/>
    </source>
</evidence>
<name>A0A9J6GHF5_HAELO</name>
<evidence type="ECO:0000256" key="7">
    <source>
        <dbReference type="ARBA" id="ARBA00049041"/>
    </source>
</evidence>
<reference evidence="9 10" key="1">
    <citation type="journal article" date="2020" name="Cell">
        <title>Large-Scale Comparative Analyses of Tick Genomes Elucidate Their Genetic Diversity and Vector Capacities.</title>
        <authorList>
            <consortium name="Tick Genome and Microbiome Consortium (TIGMIC)"/>
            <person name="Jia N."/>
            <person name="Wang J."/>
            <person name="Shi W."/>
            <person name="Du L."/>
            <person name="Sun Y."/>
            <person name="Zhan W."/>
            <person name="Jiang J.F."/>
            <person name="Wang Q."/>
            <person name="Zhang B."/>
            <person name="Ji P."/>
            <person name="Bell-Sakyi L."/>
            <person name="Cui X.M."/>
            <person name="Yuan T.T."/>
            <person name="Jiang B.G."/>
            <person name="Yang W.F."/>
            <person name="Lam T.T."/>
            <person name="Chang Q.C."/>
            <person name="Ding S.J."/>
            <person name="Wang X.J."/>
            <person name="Zhu J.G."/>
            <person name="Ruan X.D."/>
            <person name="Zhao L."/>
            <person name="Wei J.T."/>
            <person name="Ye R.Z."/>
            <person name="Que T.C."/>
            <person name="Du C.H."/>
            <person name="Zhou Y.H."/>
            <person name="Cheng J.X."/>
            <person name="Dai P.F."/>
            <person name="Guo W.B."/>
            <person name="Han X.H."/>
            <person name="Huang E.J."/>
            <person name="Li L.F."/>
            <person name="Wei W."/>
            <person name="Gao Y.C."/>
            <person name="Liu J.Z."/>
            <person name="Shao H.Z."/>
            <person name="Wang X."/>
            <person name="Wang C.C."/>
            <person name="Yang T.C."/>
            <person name="Huo Q.B."/>
            <person name="Li W."/>
            <person name="Chen H.Y."/>
            <person name="Chen S.E."/>
            <person name="Zhou L.G."/>
            <person name="Ni X.B."/>
            <person name="Tian J.H."/>
            <person name="Sheng Y."/>
            <person name="Liu T."/>
            <person name="Pan Y.S."/>
            <person name="Xia L.Y."/>
            <person name="Li J."/>
            <person name="Zhao F."/>
            <person name="Cao W.C."/>
        </authorList>
    </citation>
    <scope>NUCLEOTIDE SEQUENCE [LARGE SCALE GENOMIC DNA]</scope>
    <source>
        <strain evidence="9">HaeL-2018</strain>
    </source>
</reference>
<dbReference type="PANTHER" id="PTHR28631:SF1">
    <property type="entry name" value="ACTIN MATURATION PROTEASE"/>
    <property type="match status" value="1"/>
</dbReference>
<keyword evidence="3" id="KW-0378">Hydrolase</keyword>
<keyword evidence="10" id="KW-1185">Reference proteome</keyword>
<dbReference type="Pfam" id="PF21646">
    <property type="entry name" value="ACTMAP-like_C"/>
    <property type="match status" value="1"/>
</dbReference>
<evidence type="ECO:0000256" key="6">
    <source>
        <dbReference type="ARBA" id="ARBA00034908"/>
    </source>
</evidence>
<evidence type="ECO:0000313" key="9">
    <source>
        <dbReference type="EMBL" id="KAH9374786.1"/>
    </source>
</evidence>
<dbReference type="PANTHER" id="PTHR28631">
    <property type="entry name" value="UPF0692 PROTEIN C19ORF54"/>
    <property type="match status" value="1"/>
</dbReference>
<comment type="catalytic activity">
    <reaction evidence="7">
        <text>N-terminal N(alpha)-acetyl-L-cysteinyl-L-aspartyl-[protein] + H2O = N-terminal L-aspartyl-[protein] + N-acetyl-L-cysteine</text>
        <dbReference type="Rhea" id="RHEA:74579"/>
        <dbReference type="Rhea" id="RHEA-COMP:12669"/>
        <dbReference type="Rhea" id="RHEA-COMP:18395"/>
        <dbReference type="ChEBI" id="CHEBI:15377"/>
        <dbReference type="ChEBI" id="CHEBI:64720"/>
        <dbReference type="ChEBI" id="CHEBI:78236"/>
        <dbReference type="ChEBI" id="CHEBI:193599"/>
    </reaction>
    <physiologicalReaction direction="left-to-right" evidence="7">
        <dbReference type="Rhea" id="RHEA:74580"/>
    </physiologicalReaction>
</comment>
<dbReference type="OMA" id="MCLEHFG"/>
<evidence type="ECO:0000256" key="8">
    <source>
        <dbReference type="SAM" id="MobiDB-lite"/>
    </source>
</evidence>
<dbReference type="GO" id="GO:0004177">
    <property type="term" value="F:aminopeptidase activity"/>
    <property type="evidence" value="ECO:0007669"/>
    <property type="project" value="UniProtKB-KW"/>
</dbReference>
<keyword evidence="1" id="KW-0031">Aminopeptidase</keyword>
<accession>A0A9J6GHF5</accession>
<keyword evidence="2" id="KW-0645">Protease</keyword>
<feature type="region of interest" description="Disordered" evidence="8">
    <location>
        <begin position="1"/>
        <end position="37"/>
    </location>
</feature>
<proteinExistence type="inferred from homology"/>
<dbReference type="GO" id="GO:0006508">
    <property type="term" value="P:proteolysis"/>
    <property type="evidence" value="ECO:0007669"/>
    <property type="project" value="UniProtKB-KW"/>
</dbReference>
<protein>
    <recommendedName>
        <fullName evidence="5">Actin maturation protease</fullName>
    </recommendedName>
    <alternativeName>
        <fullName evidence="6">Actin aminopeptidase ACTMAP</fullName>
    </alternativeName>
</protein>
<dbReference type="OrthoDB" id="198816at2759"/>